<proteinExistence type="predicted"/>
<name>Q1PWX0_KUEST</name>
<accession>Q1PWX0</accession>
<protein>
    <submittedName>
        <fullName evidence="1">Uncharacterized protein</fullName>
    </submittedName>
</protein>
<evidence type="ECO:0000313" key="2">
    <source>
        <dbReference type="EMBL" id="QII13828.1"/>
    </source>
</evidence>
<evidence type="ECO:0000313" key="1">
    <source>
        <dbReference type="EMBL" id="CAJ71720.1"/>
    </source>
</evidence>
<reference evidence="2 3" key="3">
    <citation type="submission" date="2020-02" db="EMBL/GenBank/DDBJ databases">
        <title>Newly sequenced genome of strain CSTR1 showed variability in Candidatus Kuenenia stuttgartiensis genomes.</title>
        <authorList>
            <person name="Ding C."/>
            <person name="Adrian L."/>
        </authorList>
    </citation>
    <scope>NUCLEOTIDE SEQUENCE [LARGE SCALE GENOMIC DNA]</scope>
    <source>
        <strain evidence="2 3">CSTR1</strain>
    </source>
</reference>
<reference evidence="1" key="2">
    <citation type="submission" date="2006-01" db="EMBL/GenBank/DDBJ databases">
        <authorList>
            <person name="Genoscope"/>
        </authorList>
    </citation>
    <scope>NUCLEOTIDE SEQUENCE</scope>
</reference>
<sequence length="62" mass="7285">MCKDERSKADSALKIIFVTIQRNLLNYRRSERNSLPNHSLGTQLHWKLCFQCVSDLTNYKLS</sequence>
<evidence type="ECO:0000313" key="3">
    <source>
        <dbReference type="Proteomes" id="UP000501926"/>
    </source>
</evidence>
<organism evidence="1">
    <name type="scientific">Kuenenia stuttgartiensis</name>
    <dbReference type="NCBI Taxonomy" id="174633"/>
    <lineage>
        <taxon>Bacteria</taxon>
        <taxon>Pseudomonadati</taxon>
        <taxon>Planctomycetota</taxon>
        <taxon>Candidatus Brocadiia</taxon>
        <taxon>Candidatus Brocadiales</taxon>
        <taxon>Candidatus Brocadiaceae</taxon>
        <taxon>Candidatus Kuenenia</taxon>
    </lineage>
</organism>
<gene>
    <name evidence="2" type="ORF">KsCSTR_44490</name>
    <name evidence="1" type="ORF">kustc0975</name>
</gene>
<reference evidence="1" key="1">
    <citation type="journal article" date="2006" name="Nature">
        <title>Deciphering the evolution and metabolism of an anammox bacterium from a community genome.</title>
        <authorList>
            <person name="Strous M."/>
            <person name="Pelletier E."/>
            <person name="Mangenot S."/>
            <person name="Rattei T."/>
            <person name="Lehner A."/>
            <person name="Taylor M.W."/>
            <person name="Horn M."/>
            <person name="Daims H."/>
            <person name="Bartol-Mavel D."/>
            <person name="Wincker P."/>
            <person name="Barbe V."/>
            <person name="Fonknechten N."/>
            <person name="Vallenet D."/>
            <person name="Segurens B."/>
            <person name="Schenowitz-Truong C."/>
            <person name="Medigue C."/>
            <person name="Collingro A."/>
            <person name="Snel B."/>
            <person name="Dutilh B.E."/>
            <person name="OpDenCamp H.J.M."/>
            <person name="vanDerDrift C."/>
            <person name="Cirpus I."/>
            <person name="vanDePas-Schoonen K.T."/>
            <person name="Harhangi H.R."/>
            <person name="vanNiftrik L."/>
            <person name="Schmid M."/>
            <person name="Keltjens J."/>
            <person name="vanDeVossenberg J."/>
            <person name="Kartal B."/>
            <person name="Meier H."/>
            <person name="Frishman D."/>
            <person name="Huynen M.A."/>
            <person name="Mewes H."/>
            <person name="Weissenbach J."/>
            <person name="Jetten M.S.M."/>
            <person name="Wagner M."/>
            <person name="LePaslier D."/>
        </authorList>
    </citation>
    <scope>NUCLEOTIDE SEQUENCE</scope>
</reference>
<dbReference type="EMBL" id="CT573073">
    <property type="protein sequence ID" value="CAJ71720.1"/>
    <property type="molecule type" value="Genomic_DNA"/>
</dbReference>
<dbReference type="Proteomes" id="UP000501926">
    <property type="component" value="Chromosome"/>
</dbReference>
<dbReference type="EMBL" id="CP049055">
    <property type="protein sequence ID" value="QII13828.1"/>
    <property type="molecule type" value="Genomic_DNA"/>
</dbReference>
<dbReference type="AlphaFoldDB" id="Q1PWX0"/>